<proteinExistence type="predicted"/>
<sequence>MNNSSKIGLFFIAVAAFLYAAKHLTAAVMISNINSVNTNYFGGGYDSIETGITIWTAAALIAGVICLALGQWDSVRRKILYKKKDQEI</sequence>
<organism evidence="2 3">
    <name type="scientific">Metabacillus idriensis</name>
    <dbReference type="NCBI Taxonomy" id="324768"/>
    <lineage>
        <taxon>Bacteria</taxon>
        <taxon>Bacillati</taxon>
        <taxon>Bacillota</taxon>
        <taxon>Bacilli</taxon>
        <taxon>Bacillales</taxon>
        <taxon>Bacillaceae</taxon>
        <taxon>Metabacillus</taxon>
    </lineage>
</organism>
<evidence type="ECO:0000313" key="2">
    <source>
        <dbReference type="EMBL" id="MRX54983.1"/>
    </source>
</evidence>
<keyword evidence="1" id="KW-0812">Transmembrane</keyword>
<keyword evidence="3" id="KW-1185">Reference proteome</keyword>
<dbReference type="AlphaFoldDB" id="A0A6I2MGS0"/>
<name>A0A6I2MGS0_9BACI</name>
<protein>
    <submittedName>
        <fullName evidence="2">Uncharacterized protein</fullName>
    </submittedName>
</protein>
<dbReference type="Proteomes" id="UP000441585">
    <property type="component" value="Unassembled WGS sequence"/>
</dbReference>
<keyword evidence="1" id="KW-1133">Transmembrane helix</keyword>
<evidence type="ECO:0000256" key="1">
    <source>
        <dbReference type="SAM" id="Phobius"/>
    </source>
</evidence>
<feature type="transmembrane region" description="Helical" evidence="1">
    <location>
        <begin position="50"/>
        <end position="70"/>
    </location>
</feature>
<dbReference type="EMBL" id="WKKF01000003">
    <property type="protein sequence ID" value="MRX54983.1"/>
    <property type="molecule type" value="Genomic_DNA"/>
</dbReference>
<evidence type="ECO:0000313" key="3">
    <source>
        <dbReference type="Proteomes" id="UP000441585"/>
    </source>
</evidence>
<comment type="caution">
    <text evidence="2">The sequence shown here is derived from an EMBL/GenBank/DDBJ whole genome shotgun (WGS) entry which is preliminary data.</text>
</comment>
<reference evidence="2 3" key="1">
    <citation type="submission" date="2019-11" db="EMBL/GenBank/DDBJ databases">
        <title>Bacillus idriensis genome.</title>
        <authorList>
            <person name="Konopka E.N."/>
            <person name="Newman J.D."/>
        </authorList>
    </citation>
    <scope>NUCLEOTIDE SEQUENCE [LARGE SCALE GENOMIC DNA]</scope>
    <source>
        <strain evidence="2 3">DSM 19097</strain>
    </source>
</reference>
<dbReference type="RefSeq" id="WP_070879750.1">
    <property type="nucleotide sequence ID" value="NZ_CAJFZX010000004.1"/>
</dbReference>
<gene>
    <name evidence="2" type="ORF">GJU41_13450</name>
</gene>
<keyword evidence="1" id="KW-0472">Membrane</keyword>
<accession>A0A6I2MGS0</accession>